<comment type="caution">
    <text evidence="9">The sequence shown here is derived from an EMBL/GenBank/DDBJ whole genome shotgun (WGS) entry which is preliminary data.</text>
</comment>
<keyword evidence="4" id="KW-0805">Transcription regulation</keyword>
<dbReference type="CDD" id="cd07153">
    <property type="entry name" value="Fur_like"/>
    <property type="match status" value="1"/>
</dbReference>
<keyword evidence="5" id="KW-0238">DNA-binding</keyword>
<feature type="binding site" evidence="7">
    <location>
        <position position="152"/>
    </location>
    <ligand>
        <name>Zn(2+)</name>
        <dbReference type="ChEBI" id="CHEBI:29105"/>
    </ligand>
</feature>
<dbReference type="SUPFAM" id="SSF46785">
    <property type="entry name" value="Winged helix' DNA-binding domain"/>
    <property type="match status" value="1"/>
</dbReference>
<organism evidence="9 10">
    <name type="scientific">Geomonas paludis</name>
    <dbReference type="NCBI Taxonomy" id="2740185"/>
    <lineage>
        <taxon>Bacteria</taxon>
        <taxon>Pseudomonadati</taxon>
        <taxon>Thermodesulfobacteriota</taxon>
        <taxon>Desulfuromonadia</taxon>
        <taxon>Geobacterales</taxon>
        <taxon>Geobacteraceae</taxon>
        <taxon>Geomonas</taxon>
    </lineage>
</organism>
<dbReference type="GO" id="GO:1900376">
    <property type="term" value="P:regulation of secondary metabolite biosynthetic process"/>
    <property type="evidence" value="ECO:0007669"/>
    <property type="project" value="TreeGrafter"/>
</dbReference>
<feature type="binding site" evidence="8">
    <location>
        <position position="141"/>
    </location>
    <ligand>
        <name>Fe cation</name>
        <dbReference type="ChEBI" id="CHEBI:24875"/>
    </ligand>
</feature>
<dbReference type="PANTHER" id="PTHR33202">
    <property type="entry name" value="ZINC UPTAKE REGULATION PROTEIN"/>
    <property type="match status" value="1"/>
</dbReference>
<dbReference type="InterPro" id="IPR036388">
    <property type="entry name" value="WH-like_DNA-bd_sf"/>
</dbReference>
<dbReference type="InterPro" id="IPR002481">
    <property type="entry name" value="FUR"/>
</dbReference>
<feature type="binding site" evidence="7">
    <location>
        <position position="112"/>
    </location>
    <ligand>
        <name>Zn(2+)</name>
        <dbReference type="ChEBI" id="CHEBI:29105"/>
    </ligand>
</feature>
<evidence type="ECO:0000256" key="6">
    <source>
        <dbReference type="ARBA" id="ARBA00023163"/>
    </source>
</evidence>
<evidence type="ECO:0000313" key="10">
    <source>
        <dbReference type="Proteomes" id="UP000568888"/>
    </source>
</evidence>
<feature type="binding site" evidence="8">
    <location>
        <position position="103"/>
    </location>
    <ligand>
        <name>Fe cation</name>
        <dbReference type="ChEBI" id="CHEBI:24875"/>
    </ligand>
</feature>
<dbReference type="Gene3D" id="3.30.1490.190">
    <property type="match status" value="1"/>
</dbReference>
<evidence type="ECO:0000256" key="2">
    <source>
        <dbReference type="ARBA" id="ARBA00022491"/>
    </source>
</evidence>
<protein>
    <submittedName>
        <fullName evidence="9">Transcriptional repressor</fullName>
    </submittedName>
</protein>
<reference evidence="10" key="1">
    <citation type="submission" date="2020-06" db="EMBL/GenBank/DDBJ databases">
        <title>Draft genomic sequecing of Geomonas sp. Red736.</title>
        <authorList>
            <person name="Itoh H."/>
            <person name="Xu Z.X."/>
            <person name="Ushijima N."/>
            <person name="Masuda Y."/>
            <person name="Shiratori Y."/>
            <person name="Senoo K."/>
        </authorList>
    </citation>
    <scope>NUCLEOTIDE SEQUENCE [LARGE SCALE GENOMIC DNA]</scope>
    <source>
        <strain evidence="10">Red736</strain>
    </source>
</reference>
<evidence type="ECO:0000256" key="1">
    <source>
        <dbReference type="ARBA" id="ARBA00007957"/>
    </source>
</evidence>
<comment type="cofactor">
    <cofactor evidence="7">
        <name>Zn(2+)</name>
        <dbReference type="ChEBI" id="CHEBI:29105"/>
    </cofactor>
    <text evidence="7">Binds 1 zinc ion per subunit.</text>
</comment>
<dbReference type="InterPro" id="IPR036390">
    <property type="entry name" value="WH_DNA-bd_sf"/>
</dbReference>
<dbReference type="Pfam" id="PF01475">
    <property type="entry name" value="FUR"/>
    <property type="match status" value="1"/>
</dbReference>
<sequence>MLAILKRIHFYLEAGMDQRHASALKAAGMKATPKRLAILEMLEAEPGYASPEELWKRLKDRFDRLGLPTVYRNLEELSQSGVLSKVIHPNRQLYYYFCSNREHHHHFVCLSCRKVEDIPACGIEALEQEVSKRNGGKVLSHILQLNGLCGGCADNGEKR</sequence>
<dbReference type="InterPro" id="IPR043135">
    <property type="entry name" value="Fur_C"/>
</dbReference>
<dbReference type="Gene3D" id="1.10.10.10">
    <property type="entry name" value="Winged helix-like DNA-binding domain superfamily/Winged helix DNA-binding domain"/>
    <property type="match status" value="1"/>
</dbReference>
<evidence type="ECO:0000256" key="8">
    <source>
        <dbReference type="PIRSR" id="PIRSR602481-2"/>
    </source>
</evidence>
<gene>
    <name evidence="9" type="ORF">GMPD_38720</name>
</gene>
<evidence type="ECO:0000256" key="3">
    <source>
        <dbReference type="ARBA" id="ARBA00022833"/>
    </source>
</evidence>
<dbReference type="GO" id="GO:0003700">
    <property type="term" value="F:DNA-binding transcription factor activity"/>
    <property type="evidence" value="ECO:0007669"/>
    <property type="project" value="InterPro"/>
</dbReference>
<dbReference type="EMBL" id="BLXY01000014">
    <property type="protein sequence ID" value="GFO65953.1"/>
    <property type="molecule type" value="Genomic_DNA"/>
</dbReference>
<keyword evidence="7" id="KW-0479">Metal-binding</keyword>
<comment type="similarity">
    <text evidence="1">Belongs to the Fur family.</text>
</comment>
<dbReference type="GO" id="GO:0008270">
    <property type="term" value="F:zinc ion binding"/>
    <property type="evidence" value="ECO:0007669"/>
    <property type="project" value="TreeGrafter"/>
</dbReference>
<dbReference type="PANTHER" id="PTHR33202:SF7">
    <property type="entry name" value="FERRIC UPTAKE REGULATION PROTEIN"/>
    <property type="match status" value="1"/>
</dbReference>
<evidence type="ECO:0000256" key="7">
    <source>
        <dbReference type="PIRSR" id="PIRSR602481-1"/>
    </source>
</evidence>
<feature type="binding site" evidence="8">
    <location>
        <position position="124"/>
    </location>
    <ligand>
        <name>Fe cation</name>
        <dbReference type="ChEBI" id="CHEBI:24875"/>
    </ligand>
</feature>
<comment type="cofactor">
    <cofactor evidence="8">
        <name>Mn(2+)</name>
        <dbReference type="ChEBI" id="CHEBI:29035"/>
    </cofactor>
    <cofactor evidence="8">
        <name>Fe(2+)</name>
        <dbReference type="ChEBI" id="CHEBI:29033"/>
    </cofactor>
    <text evidence="8">Binds 1 Mn(2+) or Fe(2+) ion per subunit.</text>
</comment>
<evidence type="ECO:0000313" key="9">
    <source>
        <dbReference type="EMBL" id="GFO65953.1"/>
    </source>
</evidence>
<keyword evidence="8" id="KW-0408">Iron</keyword>
<evidence type="ECO:0000256" key="4">
    <source>
        <dbReference type="ARBA" id="ARBA00023015"/>
    </source>
</evidence>
<name>A0A6V8N2R3_9BACT</name>
<keyword evidence="3 7" id="KW-0862">Zinc</keyword>
<feature type="binding site" evidence="7">
    <location>
        <position position="109"/>
    </location>
    <ligand>
        <name>Zn(2+)</name>
        <dbReference type="ChEBI" id="CHEBI:29105"/>
    </ligand>
</feature>
<proteinExistence type="inferred from homology"/>
<dbReference type="AlphaFoldDB" id="A0A6V8N2R3"/>
<dbReference type="GO" id="GO:0000976">
    <property type="term" value="F:transcription cis-regulatory region binding"/>
    <property type="evidence" value="ECO:0007669"/>
    <property type="project" value="TreeGrafter"/>
</dbReference>
<dbReference type="Proteomes" id="UP000568888">
    <property type="component" value="Unassembled WGS sequence"/>
</dbReference>
<accession>A0A6V8N2R3</accession>
<dbReference type="GO" id="GO:0045892">
    <property type="term" value="P:negative regulation of DNA-templated transcription"/>
    <property type="evidence" value="ECO:0007669"/>
    <property type="project" value="TreeGrafter"/>
</dbReference>
<feature type="binding site" evidence="7">
    <location>
        <position position="149"/>
    </location>
    <ligand>
        <name>Zn(2+)</name>
        <dbReference type="ChEBI" id="CHEBI:29105"/>
    </ligand>
</feature>
<keyword evidence="6" id="KW-0804">Transcription</keyword>
<evidence type="ECO:0000256" key="5">
    <source>
        <dbReference type="ARBA" id="ARBA00023125"/>
    </source>
</evidence>
<keyword evidence="2" id="KW-0678">Repressor</keyword>